<organism evidence="2 3">
    <name type="scientific">Bacteroides helcogenes (strain ATCC 35417 / DSM 20613 / JCM 6297 / CCUG 15421 / P 36-108)</name>
    <dbReference type="NCBI Taxonomy" id="693979"/>
    <lineage>
        <taxon>Bacteria</taxon>
        <taxon>Pseudomonadati</taxon>
        <taxon>Bacteroidota</taxon>
        <taxon>Bacteroidia</taxon>
        <taxon>Bacteroidales</taxon>
        <taxon>Bacteroidaceae</taxon>
        <taxon>Bacteroides</taxon>
    </lineage>
</organism>
<dbReference type="PATRIC" id="fig|693979.3.peg.1483"/>
<evidence type="ECO:0000256" key="1">
    <source>
        <dbReference type="SAM" id="Phobius"/>
    </source>
</evidence>
<dbReference type="RefSeq" id="WP_013547000.1">
    <property type="nucleotide sequence ID" value="NC_014933.1"/>
</dbReference>
<sequence>MAENNTILRMLKGIGLLLLLIVAGVVLGICSDKMEWSFLRSFAIIAPAACAPHVFSRYFGEEPSERKPITLKHLALGILLVTTLLWVLEKYVF</sequence>
<dbReference type="AlphaFoldDB" id="E6SV24"/>
<gene>
    <name evidence="2" type="ordered locus">Bache_1401</name>
</gene>
<name>E6SV24_BACT6</name>
<keyword evidence="1" id="KW-0472">Membrane</keyword>
<proteinExistence type="predicted"/>
<evidence type="ECO:0000313" key="3">
    <source>
        <dbReference type="Proteomes" id="UP000008630"/>
    </source>
</evidence>
<keyword evidence="1" id="KW-0812">Transmembrane</keyword>
<protein>
    <recommendedName>
        <fullName evidence="4">Transmembrane protein</fullName>
    </recommendedName>
</protein>
<evidence type="ECO:0008006" key="4">
    <source>
        <dbReference type="Google" id="ProtNLM"/>
    </source>
</evidence>
<accession>E6SV24</accession>
<dbReference type="Proteomes" id="UP000008630">
    <property type="component" value="Chromosome"/>
</dbReference>
<dbReference type="HOGENOM" id="CLU_2393769_0_0_10"/>
<reference key="1">
    <citation type="submission" date="2010-11" db="EMBL/GenBank/DDBJ databases">
        <title>The complete genome of Bacteroides helcogenes P 36-108.</title>
        <authorList>
            <consortium name="US DOE Joint Genome Institute (JGI-PGF)"/>
            <person name="Lucas S."/>
            <person name="Copeland A."/>
            <person name="Lapidus A."/>
            <person name="Bruce D."/>
            <person name="Goodwin L."/>
            <person name="Pitluck S."/>
            <person name="Kyrpides N."/>
            <person name="Mavromatis K."/>
            <person name="Ivanova N."/>
            <person name="Zeytun A."/>
            <person name="Brettin T."/>
            <person name="Detter J.C."/>
            <person name="Tapia R."/>
            <person name="Han C."/>
            <person name="Land M."/>
            <person name="Hauser L."/>
            <person name="Markowitz V."/>
            <person name="Cheng J.-F."/>
            <person name="Hugenholtz P."/>
            <person name="Woyke T."/>
            <person name="Wu D."/>
            <person name="Gronow S."/>
            <person name="Wellnitz S."/>
            <person name="Brambilla E."/>
            <person name="Klenk H.-P."/>
            <person name="Eisen J.A."/>
        </authorList>
    </citation>
    <scope>NUCLEOTIDE SEQUENCE</scope>
    <source>
        <strain>P 36-108</strain>
    </source>
</reference>
<dbReference type="STRING" id="693979.Bache_1401"/>
<dbReference type="KEGG" id="bhl:Bache_1401"/>
<keyword evidence="1" id="KW-1133">Transmembrane helix</keyword>
<evidence type="ECO:0000313" key="2">
    <source>
        <dbReference type="EMBL" id="ADV43406.1"/>
    </source>
</evidence>
<keyword evidence="3" id="KW-1185">Reference proteome</keyword>
<reference evidence="2 3" key="2">
    <citation type="journal article" date="2011" name="Stand. Genomic Sci.">
        <title>Complete genome sequence of Bacteroides helcogenes type strain (P 36-108).</title>
        <authorList>
            <person name="Pati A."/>
            <person name="Gronow S."/>
            <person name="Zeytun A."/>
            <person name="Lapidus A."/>
            <person name="Nolan M."/>
            <person name="Hammon N."/>
            <person name="Deshpande S."/>
            <person name="Cheng J.F."/>
            <person name="Tapia R."/>
            <person name="Han C."/>
            <person name="Goodwin L."/>
            <person name="Pitluck S."/>
            <person name="Liolios K."/>
            <person name="Pagani I."/>
            <person name="Ivanova N."/>
            <person name="Mavromatis K."/>
            <person name="Chen A."/>
            <person name="Palaniappan K."/>
            <person name="Land M."/>
            <person name="Hauser L."/>
            <person name="Chang Y.J."/>
            <person name="Jeffries C.D."/>
            <person name="Detter J.C."/>
            <person name="Brambilla E."/>
            <person name="Rohde M."/>
            <person name="Goker M."/>
            <person name="Woyke T."/>
            <person name="Bristow J."/>
            <person name="Eisen J.A."/>
            <person name="Markowitz V."/>
            <person name="Hugenholtz P."/>
            <person name="Kyrpides N.C."/>
            <person name="Klenk H.P."/>
            <person name="Lucas S."/>
        </authorList>
    </citation>
    <scope>NUCLEOTIDE SEQUENCE [LARGE SCALE GENOMIC DNA]</scope>
    <source>
        <strain evidence="3">ATCC 35417 / DSM 20613 / JCM 6297 / CCUG 15421 / P 36-108</strain>
    </source>
</reference>
<dbReference type="EMBL" id="CP002352">
    <property type="protein sequence ID" value="ADV43406.1"/>
    <property type="molecule type" value="Genomic_DNA"/>
</dbReference>
<feature type="transmembrane region" description="Helical" evidence="1">
    <location>
        <begin position="71"/>
        <end position="88"/>
    </location>
</feature>